<proteinExistence type="predicted"/>
<dbReference type="EMBL" id="RBTW01000324">
    <property type="protein sequence ID" value="RMU14633.1"/>
    <property type="molecule type" value="Genomic_DNA"/>
</dbReference>
<dbReference type="Proteomes" id="UP000271817">
    <property type="component" value="Unassembled WGS sequence"/>
</dbReference>
<reference evidence="1 2" key="1">
    <citation type="submission" date="2018-08" db="EMBL/GenBank/DDBJ databases">
        <title>Recombination of ecologically and evolutionarily significant loci maintains genetic cohesion in the Pseudomonas syringae species complex.</title>
        <authorList>
            <person name="Dillon M."/>
            <person name="Thakur S."/>
            <person name="Almeida R.N.D."/>
            <person name="Weir B.S."/>
            <person name="Guttman D.S."/>
        </authorList>
    </citation>
    <scope>NUCLEOTIDE SEQUENCE [LARGE SCALE GENOMIC DNA]</scope>
    <source>
        <strain evidence="1 2">ICMP 3402</strain>
    </source>
</reference>
<dbReference type="InterPro" id="IPR010982">
    <property type="entry name" value="Lambda_DNA-bd_dom_sf"/>
</dbReference>
<dbReference type="InterPro" id="IPR000655">
    <property type="entry name" value="Cro-like"/>
</dbReference>
<comment type="caution">
    <text evidence="1">The sequence shown here is derived from an EMBL/GenBank/DDBJ whole genome shotgun (WGS) entry which is preliminary data.</text>
</comment>
<name>A0AB37QYH2_PSEAV</name>
<dbReference type="GO" id="GO:0003677">
    <property type="term" value="F:DNA binding"/>
    <property type="evidence" value="ECO:0007669"/>
    <property type="project" value="InterPro"/>
</dbReference>
<evidence type="ECO:0000313" key="2">
    <source>
        <dbReference type="Proteomes" id="UP000271817"/>
    </source>
</evidence>
<dbReference type="SUPFAM" id="SSF47413">
    <property type="entry name" value="lambda repressor-like DNA-binding domains"/>
    <property type="match status" value="1"/>
</dbReference>
<accession>A0AB37QYH2</accession>
<gene>
    <name evidence="1" type="ORF">ALP33_101647</name>
</gene>
<dbReference type="Gene3D" id="3.30.240.10">
    <property type="entry name" value="CRO Repressor"/>
    <property type="match status" value="1"/>
</dbReference>
<organism evidence="1 2">
    <name type="scientific">Pseudomonas amygdali pv. lachrymans</name>
    <name type="common">Pseudomonas syringae pv. lachrymans</name>
    <dbReference type="NCBI Taxonomy" id="53707"/>
    <lineage>
        <taxon>Bacteria</taxon>
        <taxon>Pseudomonadati</taxon>
        <taxon>Pseudomonadota</taxon>
        <taxon>Gammaproteobacteria</taxon>
        <taxon>Pseudomonadales</taxon>
        <taxon>Pseudomonadaceae</taxon>
        <taxon>Pseudomonas</taxon>
        <taxon>Pseudomonas amygdali</taxon>
    </lineage>
</organism>
<dbReference type="Pfam" id="PF09048">
    <property type="entry name" value="Cro"/>
    <property type="match status" value="1"/>
</dbReference>
<dbReference type="AlphaFoldDB" id="A0AB37QYH2"/>
<evidence type="ECO:0000313" key="1">
    <source>
        <dbReference type="EMBL" id="RMU14633.1"/>
    </source>
</evidence>
<protein>
    <submittedName>
        <fullName evidence="1">Regulatory protein Cro</fullName>
    </submittedName>
</protein>
<sequence>MGVQSESSAMNQIPLPDLVAQIGQASVAEAFGISPAAVHKAIRLGRKIMVTVHDDGSYTAHEQRPFPHHKAVTVMQAKAGRLV</sequence>
<dbReference type="InterPro" id="IPR038202">
    <property type="entry name" value="Cro_sf"/>
</dbReference>
<dbReference type="GO" id="GO:0006355">
    <property type="term" value="P:regulation of DNA-templated transcription"/>
    <property type="evidence" value="ECO:0007669"/>
    <property type="project" value="InterPro"/>
</dbReference>